<accession>A0A381U4X5</accession>
<dbReference type="AlphaFoldDB" id="A0A381U4X5"/>
<proteinExistence type="predicted"/>
<sequence length="43" mass="4902">MVHYIPTKEFIMRKLNNSATLTIIAASFILFISTTVLSQARYP</sequence>
<name>A0A381U4X5_9ZZZZ</name>
<keyword evidence="1" id="KW-1133">Transmembrane helix</keyword>
<keyword evidence="1" id="KW-0472">Membrane</keyword>
<protein>
    <submittedName>
        <fullName evidence="2">Uncharacterized protein</fullName>
    </submittedName>
</protein>
<evidence type="ECO:0000313" key="2">
    <source>
        <dbReference type="EMBL" id="SVA22638.1"/>
    </source>
</evidence>
<evidence type="ECO:0000256" key="1">
    <source>
        <dbReference type="SAM" id="Phobius"/>
    </source>
</evidence>
<feature type="transmembrane region" description="Helical" evidence="1">
    <location>
        <begin position="21"/>
        <end position="40"/>
    </location>
</feature>
<feature type="non-terminal residue" evidence="2">
    <location>
        <position position="43"/>
    </location>
</feature>
<reference evidence="2" key="1">
    <citation type="submission" date="2018-05" db="EMBL/GenBank/DDBJ databases">
        <authorList>
            <person name="Lanie J.A."/>
            <person name="Ng W.-L."/>
            <person name="Kazmierczak K.M."/>
            <person name="Andrzejewski T.M."/>
            <person name="Davidsen T.M."/>
            <person name="Wayne K.J."/>
            <person name="Tettelin H."/>
            <person name="Glass J.I."/>
            <person name="Rusch D."/>
            <person name="Podicherti R."/>
            <person name="Tsui H.-C.T."/>
            <person name="Winkler M.E."/>
        </authorList>
    </citation>
    <scope>NUCLEOTIDE SEQUENCE</scope>
</reference>
<keyword evidence="1" id="KW-0812">Transmembrane</keyword>
<dbReference type="EMBL" id="UINC01005645">
    <property type="protein sequence ID" value="SVA22638.1"/>
    <property type="molecule type" value="Genomic_DNA"/>
</dbReference>
<gene>
    <name evidence="2" type="ORF">METZ01_LOCUS75492</name>
</gene>
<organism evidence="2">
    <name type="scientific">marine metagenome</name>
    <dbReference type="NCBI Taxonomy" id="408172"/>
    <lineage>
        <taxon>unclassified sequences</taxon>
        <taxon>metagenomes</taxon>
        <taxon>ecological metagenomes</taxon>
    </lineage>
</organism>